<keyword evidence="7" id="KW-0406">Ion transport</keyword>
<dbReference type="PANTHER" id="PTHR34501:SF9">
    <property type="entry name" value="MAJOR OUTER MEMBRANE PROTEIN P.IA"/>
    <property type="match status" value="1"/>
</dbReference>
<organism evidence="12 13">
    <name type="scientific">Candidatus Marithioploca araucensis</name>
    <dbReference type="NCBI Taxonomy" id="70273"/>
    <lineage>
        <taxon>Bacteria</taxon>
        <taxon>Pseudomonadati</taxon>
        <taxon>Pseudomonadota</taxon>
        <taxon>Gammaproteobacteria</taxon>
        <taxon>Thiotrichales</taxon>
        <taxon>Thiotrichaceae</taxon>
        <taxon>Candidatus Marithioploca</taxon>
    </lineage>
</organism>
<comment type="caution">
    <text evidence="12">The sequence shown here is derived from an EMBL/GenBank/DDBJ whole genome shotgun (WGS) entry which is preliminary data.</text>
</comment>
<keyword evidence="13" id="KW-1185">Reference proteome</keyword>
<evidence type="ECO:0000256" key="10">
    <source>
        <dbReference type="ARBA" id="ARBA00023237"/>
    </source>
</evidence>
<protein>
    <submittedName>
        <fullName evidence="12">Porin</fullName>
    </submittedName>
</protein>
<evidence type="ECO:0000256" key="9">
    <source>
        <dbReference type="ARBA" id="ARBA00023136"/>
    </source>
</evidence>
<evidence type="ECO:0000313" key="13">
    <source>
        <dbReference type="Proteomes" id="UP001171945"/>
    </source>
</evidence>
<dbReference type="EMBL" id="JAUCGM010000103">
    <property type="protein sequence ID" value="MDM8562275.1"/>
    <property type="molecule type" value="Genomic_DNA"/>
</dbReference>
<comment type="subunit">
    <text evidence="2">Homotrimer.</text>
</comment>
<gene>
    <name evidence="12" type="ORF">QUF54_02875</name>
</gene>
<evidence type="ECO:0000256" key="4">
    <source>
        <dbReference type="ARBA" id="ARBA00022452"/>
    </source>
</evidence>
<accession>A0ABT7VRK4</accession>
<dbReference type="Gene3D" id="2.40.160.10">
    <property type="entry name" value="Porin"/>
    <property type="match status" value="1"/>
</dbReference>
<keyword evidence="4" id="KW-1134">Transmembrane beta strand</keyword>
<evidence type="ECO:0000256" key="8">
    <source>
        <dbReference type="ARBA" id="ARBA00023114"/>
    </source>
</evidence>
<comment type="subcellular location">
    <subcellularLocation>
        <location evidence="1">Cell outer membrane</location>
        <topology evidence="1">Multi-pass membrane protein</topology>
    </subcellularLocation>
</comment>
<dbReference type="InterPro" id="IPR023614">
    <property type="entry name" value="Porin_dom_sf"/>
</dbReference>
<evidence type="ECO:0000256" key="5">
    <source>
        <dbReference type="ARBA" id="ARBA00022692"/>
    </source>
</evidence>
<dbReference type="SUPFAM" id="SSF56935">
    <property type="entry name" value="Porins"/>
    <property type="match status" value="1"/>
</dbReference>
<feature type="domain" description="Porin" evidence="11">
    <location>
        <begin position="8"/>
        <end position="404"/>
    </location>
</feature>
<evidence type="ECO:0000256" key="6">
    <source>
        <dbReference type="ARBA" id="ARBA00022729"/>
    </source>
</evidence>
<keyword evidence="3" id="KW-0813">Transport</keyword>
<evidence type="ECO:0000259" key="11">
    <source>
        <dbReference type="Pfam" id="PF13609"/>
    </source>
</evidence>
<evidence type="ECO:0000256" key="7">
    <source>
        <dbReference type="ARBA" id="ARBA00023065"/>
    </source>
</evidence>
<dbReference type="InterPro" id="IPR033900">
    <property type="entry name" value="Gram_neg_porin_domain"/>
</dbReference>
<name>A0ABT7VRK4_9GAMM</name>
<evidence type="ECO:0000256" key="3">
    <source>
        <dbReference type="ARBA" id="ARBA00022448"/>
    </source>
</evidence>
<dbReference type="Proteomes" id="UP001171945">
    <property type="component" value="Unassembled WGS sequence"/>
</dbReference>
<evidence type="ECO:0000313" key="12">
    <source>
        <dbReference type="EMBL" id="MDM8562275.1"/>
    </source>
</evidence>
<keyword evidence="9" id="KW-0472">Membrane</keyword>
<keyword evidence="8" id="KW-0626">Porin</keyword>
<keyword evidence="6" id="KW-0732">Signal</keyword>
<dbReference type="Pfam" id="PF13609">
    <property type="entry name" value="Porin_4"/>
    <property type="match status" value="1"/>
</dbReference>
<dbReference type="PANTHER" id="PTHR34501">
    <property type="entry name" value="PROTEIN YDDL-RELATED"/>
    <property type="match status" value="1"/>
</dbReference>
<dbReference type="InterPro" id="IPR050298">
    <property type="entry name" value="Gram-neg_bact_OMP"/>
</dbReference>
<sequence>MNKEVLSLAIALAIPITTHADIKLYGQIGAEAASVEYAGGDEDLVRGKMGSSLGFTETDDDMDRQILTEDRYGNILNDGPNLIGLDFELDKKLPGGLIPHARYRTTFHTTNNSGLGPGLEAWVGLKNDTFQIKYGKLRGAYRNAKGLIDPWIYTSMQARGSGGGMSGGRYNEVHWNWNATGDRRSVVKDPITGKVGINPGYGINTSGLVHSSDIPGALEMGVKFGGVNARVQIMGDDNADKRGGNAELKYTNDKLIVWLLGAYLDQGDNQISPGGAAWNNDKFYNWKIGASYKVIPGLKLALQYEDGELGAFDNNPDGGQYIIGSFDYRIQKITLAGWVAGYLSDIEENLRLTDINGEVLDEDALSWSLGAKYHITEYAHIFAGYRQTDSDNDYRDENVFSAGMLYKF</sequence>
<evidence type="ECO:0000256" key="1">
    <source>
        <dbReference type="ARBA" id="ARBA00004571"/>
    </source>
</evidence>
<reference evidence="12" key="1">
    <citation type="submission" date="2023-06" db="EMBL/GenBank/DDBJ databases">
        <title>Uncultivated large filamentous bacteria from sulfidic sediments reveal new species and different genomic features in energy metabolism and defense.</title>
        <authorList>
            <person name="Fonseca A."/>
        </authorList>
    </citation>
    <scope>NUCLEOTIDE SEQUENCE</scope>
    <source>
        <strain evidence="12">HSG4</strain>
    </source>
</reference>
<keyword evidence="5" id="KW-0812">Transmembrane</keyword>
<evidence type="ECO:0000256" key="2">
    <source>
        <dbReference type="ARBA" id="ARBA00011233"/>
    </source>
</evidence>
<keyword evidence="10" id="KW-0998">Cell outer membrane</keyword>
<proteinExistence type="predicted"/>